<dbReference type="RefSeq" id="WP_193430017.1">
    <property type="nucleotide sequence ID" value="NZ_CBCSIP010000130.1"/>
</dbReference>
<comment type="caution">
    <text evidence="1">The sequence shown here is derived from an EMBL/GenBank/DDBJ whole genome shotgun (WGS) entry which is preliminary data.</text>
</comment>
<dbReference type="EMBL" id="JAAIYO010000014">
    <property type="protein sequence ID" value="MBE4752844.1"/>
    <property type="molecule type" value="Genomic_DNA"/>
</dbReference>
<dbReference type="Pfam" id="PF15575">
    <property type="entry name" value="Imm49"/>
    <property type="match status" value="1"/>
</dbReference>
<sequence length="258" mass="28560">MSLGSVFLPAFRKNALAANTRLLPRILEGEAGAAEVQDFCRNYRVAAICSLLLAASAEDFHRFLRKSAAAFAFYSARKSPAFTLPRALAPAMDALACGDFEAAATIFQQVGDTWDPGTEYEEDFLYARFLGAHFFGAPDPARDAGWVDRYAELVGTRDDARLSVLRAFLAGDAERFEQGLEQLLSERARRYQRLAAKQAIPLWESSTEGYISIEGLALLALAERKGLHTRTDYLHVPALVRLPATRTGTRADWRQPLD</sequence>
<accession>A0ABR9PYA7</accession>
<gene>
    <name evidence="1" type="ORF">G4177_32305</name>
</gene>
<evidence type="ECO:0000313" key="1">
    <source>
        <dbReference type="EMBL" id="MBE4752844.1"/>
    </source>
</evidence>
<keyword evidence="2" id="KW-1185">Reference proteome</keyword>
<reference evidence="1 2" key="1">
    <citation type="submission" date="2020-02" db="EMBL/GenBank/DDBJ databases">
        <authorList>
            <person name="Babadi Z.K."/>
            <person name="Risdian C."/>
            <person name="Ebrahimipour G.H."/>
            <person name="Wink J."/>
        </authorList>
    </citation>
    <scope>NUCLEOTIDE SEQUENCE [LARGE SCALE GENOMIC DNA]</scope>
    <source>
        <strain evidence="1 2">ZKHCc1 1396</strain>
    </source>
</reference>
<organism evidence="1 2">
    <name type="scientific">Corallococcus soli</name>
    <dbReference type="NCBI Taxonomy" id="2710757"/>
    <lineage>
        <taxon>Bacteria</taxon>
        <taxon>Pseudomonadati</taxon>
        <taxon>Myxococcota</taxon>
        <taxon>Myxococcia</taxon>
        <taxon>Myxococcales</taxon>
        <taxon>Cystobacterineae</taxon>
        <taxon>Myxococcaceae</taxon>
        <taxon>Corallococcus</taxon>
    </lineage>
</organism>
<dbReference type="Proteomes" id="UP001516472">
    <property type="component" value="Unassembled WGS sequence"/>
</dbReference>
<proteinExistence type="predicted"/>
<name>A0ABR9PYA7_9BACT</name>
<evidence type="ECO:0000313" key="2">
    <source>
        <dbReference type="Proteomes" id="UP001516472"/>
    </source>
</evidence>
<protein>
    <submittedName>
        <fullName evidence="1">Immunity 49 family protein</fullName>
    </submittedName>
</protein>
<dbReference type="InterPro" id="IPR029074">
    <property type="entry name" value="Imm49"/>
</dbReference>